<accession>A0ABS6DPN2</accession>
<feature type="domain" description="Transketolase-like pyrimidine-binding" evidence="3">
    <location>
        <begin position="8"/>
        <end position="183"/>
    </location>
</feature>
<keyword evidence="5" id="KW-1185">Reference proteome</keyword>
<organism evidence="4 5">
    <name type="scientific">Mycoplasma zalophi</name>
    <dbReference type="NCBI Taxonomy" id="191287"/>
    <lineage>
        <taxon>Bacteria</taxon>
        <taxon>Bacillati</taxon>
        <taxon>Mycoplasmatota</taxon>
        <taxon>Mollicutes</taxon>
        <taxon>Mycoplasmataceae</taxon>
        <taxon>Mycoplasma</taxon>
    </lineage>
</organism>
<gene>
    <name evidence="4" type="ORF">KQ875_01340</name>
</gene>
<evidence type="ECO:0000313" key="5">
    <source>
        <dbReference type="Proteomes" id="UP000718793"/>
    </source>
</evidence>
<dbReference type="PANTHER" id="PTHR43257">
    <property type="entry name" value="PYRUVATE DEHYDROGENASE E1 COMPONENT BETA SUBUNIT"/>
    <property type="match status" value="1"/>
</dbReference>
<reference evidence="4" key="1">
    <citation type="submission" date="2021-06" db="EMBL/GenBank/DDBJ databases">
        <title>Novel Mycoplasma species detected in California sea lions (Zalophus californianus) from the USA.</title>
        <authorList>
            <person name="Volokhov D.V."/>
            <person name="Furtak V.A."/>
            <person name="Zagorodnyaya T.A."/>
        </authorList>
    </citation>
    <scope>NUCLEOTIDE SEQUENCE [LARGE SCALE GENOMIC DNA]</scope>
    <source>
        <strain evidence="4">CSL 5346</strain>
    </source>
</reference>
<proteinExistence type="predicted"/>
<comment type="cofactor">
    <cofactor evidence="1">
        <name>thiamine diphosphate</name>
        <dbReference type="ChEBI" id="CHEBI:58937"/>
    </cofactor>
</comment>
<dbReference type="InterPro" id="IPR033248">
    <property type="entry name" value="Transketolase_C"/>
</dbReference>
<dbReference type="PANTHER" id="PTHR43257:SF2">
    <property type="entry name" value="PYRUVATE DEHYDROGENASE E1 COMPONENT SUBUNIT BETA"/>
    <property type="match status" value="1"/>
</dbReference>
<protein>
    <submittedName>
        <fullName evidence="4">Alpha-ketoacid dehydrogenase subunit beta</fullName>
    </submittedName>
</protein>
<dbReference type="RefSeq" id="WP_216488634.1">
    <property type="nucleotide sequence ID" value="NZ_JAHMHH010000001.1"/>
</dbReference>
<dbReference type="EMBL" id="JAHMHH010000001">
    <property type="protein sequence ID" value="MBU4692238.1"/>
    <property type="molecule type" value="Genomic_DNA"/>
</dbReference>
<dbReference type="CDD" id="cd07036">
    <property type="entry name" value="TPP_PYR_E1-PDHc-beta_like"/>
    <property type="match status" value="1"/>
</dbReference>
<sequence length="331" mass="36284">MSDKKITVNNIGALNQALKLMFAKDERYVLYGEDAGFEGGVFRATEGLQQEFGSDRVWDSPISESAIAGTAIGAAVAGLRPVVEFQFSGFSWYALAQICTNAARMRNRTRGKYSVPAVFRMPAGGGVKALEHHSESIETIYSHIPGLTVVMPSTPYNTKGLMIAAMESEDPVIFLEHKRDYRAFKQEIPEGYYKVELGKANVIVEGSDLTVVTYGHMVHETLAALKQLNEEGFEGSVEVIDLQTLKPMDTETIVNSVKKTGKVIAVTEAVSTLSIASEIITRVNEHCFDDLKAAPVRLAGPDVTIPLPALEPLFMVDAKKIAHEIKELYKK</sequence>
<dbReference type="Proteomes" id="UP000718793">
    <property type="component" value="Unassembled WGS sequence"/>
</dbReference>
<evidence type="ECO:0000256" key="1">
    <source>
        <dbReference type="ARBA" id="ARBA00001964"/>
    </source>
</evidence>
<evidence type="ECO:0000256" key="2">
    <source>
        <dbReference type="ARBA" id="ARBA00023052"/>
    </source>
</evidence>
<keyword evidence="2" id="KW-0786">Thiamine pyrophosphate</keyword>
<evidence type="ECO:0000313" key="4">
    <source>
        <dbReference type="EMBL" id="MBU4692238.1"/>
    </source>
</evidence>
<dbReference type="SMART" id="SM00861">
    <property type="entry name" value="Transket_pyr"/>
    <property type="match status" value="1"/>
</dbReference>
<dbReference type="Pfam" id="PF02780">
    <property type="entry name" value="Transketolase_C"/>
    <property type="match status" value="1"/>
</dbReference>
<comment type="caution">
    <text evidence="4">The sequence shown here is derived from an EMBL/GenBank/DDBJ whole genome shotgun (WGS) entry which is preliminary data.</text>
</comment>
<dbReference type="InterPro" id="IPR005475">
    <property type="entry name" value="Transketolase-like_Pyr-bd"/>
</dbReference>
<dbReference type="Pfam" id="PF02779">
    <property type="entry name" value="Transket_pyr"/>
    <property type="match status" value="1"/>
</dbReference>
<name>A0ABS6DPN2_9MOLU</name>
<evidence type="ECO:0000259" key="3">
    <source>
        <dbReference type="SMART" id="SM00861"/>
    </source>
</evidence>